<dbReference type="GO" id="GO:0046872">
    <property type="term" value="F:metal ion binding"/>
    <property type="evidence" value="ECO:0007669"/>
    <property type="project" value="UniProtKB-KW"/>
</dbReference>
<proteinExistence type="inferred from homology"/>
<evidence type="ECO:0000256" key="2">
    <source>
        <dbReference type="ARBA" id="ARBA00007018"/>
    </source>
</evidence>
<dbReference type="InterPro" id="IPR004254">
    <property type="entry name" value="AdipoR/HlyIII-related"/>
</dbReference>
<dbReference type="GO" id="GO:0016020">
    <property type="term" value="C:membrane"/>
    <property type="evidence" value="ECO:0007669"/>
    <property type="project" value="UniProtKB-SubCell"/>
</dbReference>
<keyword evidence="3 8" id="KW-0812">Transmembrane</keyword>
<dbReference type="GO" id="GO:0006882">
    <property type="term" value="P:intracellular zinc ion homeostasis"/>
    <property type="evidence" value="ECO:0007669"/>
    <property type="project" value="TreeGrafter"/>
</dbReference>
<evidence type="ECO:0000256" key="3">
    <source>
        <dbReference type="ARBA" id="ARBA00022692"/>
    </source>
</evidence>
<feature type="compositionally biased region" description="Low complexity" evidence="7">
    <location>
        <begin position="91"/>
        <end position="102"/>
    </location>
</feature>
<accession>A0A9W7ZR71</accession>
<name>A0A9W7ZR71_9FUNG</name>
<feature type="transmembrane region" description="Helical" evidence="8">
    <location>
        <begin position="241"/>
        <end position="261"/>
    </location>
</feature>
<evidence type="ECO:0000313" key="10">
    <source>
        <dbReference type="Proteomes" id="UP001150538"/>
    </source>
</evidence>
<reference evidence="9" key="1">
    <citation type="submission" date="2022-07" db="EMBL/GenBank/DDBJ databases">
        <title>Phylogenomic reconstructions and comparative analyses of Kickxellomycotina fungi.</title>
        <authorList>
            <person name="Reynolds N.K."/>
            <person name="Stajich J.E."/>
            <person name="Barry K."/>
            <person name="Grigoriev I.V."/>
            <person name="Crous P."/>
            <person name="Smith M.E."/>
        </authorList>
    </citation>
    <scope>NUCLEOTIDE SEQUENCE</scope>
    <source>
        <strain evidence="9">NBRC 100468</strain>
    </source>
</reference>
<keyword evidence="5 8" id="KW-0472">Membrane</keyword>
<dbReference type="EMBL" id="JANBPU010000489">
    <property type="protein sequence ID" value="KAJ1911096.1"/>
    <property type="molecule type" value="Genomic_DNA"/>
</dbReference>
<feature type="transmembrane region" description="Helical" evidence="8">
    <location>
        <begin position="371"/>
        <end position="391"/>
    </location>
</feature>
<dbReference type="Pfam" id="PF03006">
    <property type="entry name" value="HlyIII"/>
    <property type="match status" value="1"/>
</dbReference>
<dbReference type="Proteomes" id="UP001150538">
    <property type="component" value="Unassembled WGS sequence"/>
</dbReference>
<dbReference type="OrthoDB" id="529367at2759"/>
<gene>
    <name evidence="9" type="ORF">H4219_006043</name>
</gene>
<feature type="transmembrane region" description="Helical" evidence="8">
    <location>
        <begin position="298"/>
        <end position="320"/>
    </location>
</feature>
<evidence type="ECO:0000256" key="4">
    <source>
        <dbReference type="ARBA" id="ARBA00022989"/>
    </source>
</evidence>
<dbReference type="PANTHER" id="PTHR20855:SF52">
    <property type="entry name" value="ADIPONECTIN RECEPTOR PROTEIN"/>
    <property type="match status" value="1"/>
</dbReference>
<protein>
    <submittedName>
        <fullName evidence="9">Uncharacterized protein</fullName>
    </submittedName>
</protein>
<keyword evidence="6" id="KW-0479">Metal-binding</keyword>
<evidence type="ECO:0000256" key="8">
    <source>
        <dbReference type="SAM" id="Phobius"/>
    </source>
</evidence>
<comment type="similarity">
    <text evidence="2">Belongs to the ADIPOR family.</text>
</comment>
<dbReference type="GO" id="GO:0038023">
    <property type="term" value="F:signaling receptor activity"/>
    <property type="evidence" value="ECO:0007669"/>
    <property type="project" value="TreeGrafter"/>
</dbReference>
<feature type="region of interest" description="Disordered" evidence="7">
    <location>
        <begin position="72"/>
        <end position="102"/>
    </location>
</feature>
<keyword evidence="6" id="KW-0862">Zinc</keyword>
<feature type="region of interest" description="Disordered" evidence="7">
    <location>
        <begin position="1"/>
        <end position="59"/>
    </location>
</feature>
<sequence>MSSTREPQLHNYDGKSTALKDTASKDGLLTRRTPSSRDMQLTVSTTDSSTTMANNSKSNENATLLLSATLSNSVDNDDDDDDDDVPFEDISSSTTNTANNNDNYNILSSGVNTVVDSIRKHSPLTLTWDEIPVWMRDNMFIKTGYRAPTFSYSGCFRSLTYIHNETGNVWSHFLGGLSFIIMIFSTYYYVFPKFSEIHWTDITVTYTFMLGAVVCLFLSASFHLFSCHSEHVQVAWNRCDYLGIVVLIVGSFVPTIFYAFYCHVHLKAFYIGLILFLGAGTAVMTVTPKFNSKEWRVIRAVTFVSLGLSGVFPLIHSLITFGWTHTISALQLVYLIPMALFYIVGAFIYGARIPERWWPGKFDIWLHSHQIFHYFVVTAAFCHYLGVLNALQWTHDIGSTMCITDV</sequence>
<feature type="transmembrane region" description="Helical" evidence="8">
    <location>
        <begin position="268"/>
        <end position="286"/>
    </location>
</feature>
<evidence type="ECO:0000313" key="9">
    <source>
        <dbReference type="EMBL" id="KAJ1911096.1"/>
    </source>
</evidence>
<feature type="binding site" evidence="6">
    <location>
        <position position="373"/>
    </location>
    <ligand>
        <name>Zn(2+)</name>
        <dbReference type="ChEBI" id="CHEBI:29105"/>
    </ligand>
</feature>
<evidence type="ECO:0000256" key="1">
    <source>
        <dbReference type="ARBA" id="ARBA00004141"/>
    </source>
</evidence>
<comment type="caution">
    <text evidence="9">The sequence shown here is derived from an EMBL/GenBank/DDBJ whole genome shotgun (WGS) entry which is preliminary data.</text>
</comment>
<feature type="compositionally biased region" description="Polar residues" evidence="7">
    <location>
        <begin position="32"/>
        <end position="59"/>
    </location>
</feature>
<feature type="transmembrane region" description="Helical" evidence="8">
    <location>
        <begin position="169"/>
        <end position="191"/>
    </location>
</feature>
<evidence type="ECO:0000256" key="6">
    <source>
        <dbReference type="PIRSR" id="PIRSR604254-1"/>
    </source>
</evidence>
<dbReference type="PANTHER" id="PTHR20855">
    <property type="entry name" value="ADIPOR/PROGESTIN RECEPTOR-RELATED"/>
    <property type="match status" value="1"/>
</dbReference>
<feature type="binding site" evidence="6">
    <location>
        <position position="223"/>
    </location>
    <ligand>
        <name>Zn(2+)</name>
        <dbReference type="ChEBI" id="CHEBI:29105"/>
    </ligand>
</feature>
<keyword evidence="10" id="KW-1185">Reference proteome</keyword>
<feature type="transmembrane region" description="Helical" evidence="8">
    <location>
        <begin position="332"/>
        <end position="351"/>
    </location>
</feature>
<dbReference type="AlphaFoldDB" id="A0A9W7ZR71"/>
<keyword evidence="4 8" id="KW-1133">Transmembrane helix</keyword>
<feature type="transmembrane region" description="Helical" evidence="8">
    <location>
        <begin position="203"/>
        <end position="225"/>
    </location>
</feature>
<organism evidence="9 10">
    <name type="scientific">Mycoemilia scoparia</name>
    <dbReference type="NCBI Taxonomy" id="417184"/>
    <lineage>
        <taxon>Eukaryota</taxon>
        <taxon>Fungi</taxon>
        <taxon>Fungi incertae sedis</taxon>
        <taxon>Zoopagomycota</taxon>
        <taxon>Kickxellomycotina</taxon>
        <taxon>Kickxellomycetes</taxon>
        <taxon>Kickxellales</taxon>
        <taxon>Kickxellaceae</taxon>
        <taxon>Mycoemilia</taxon>
    </lineage>
</organism>
<evidence type="ECO:0000256" key="7">
    <source>
        <dbReference type="SAM" id="MobiDB-lite"/>
    </source>
</evidence>
<feature type="compositionally biased region" description="Acidic residues" evidence="7">
    <location>
        <begin position="75"/>
        <end position="87"/>
    </location>
</feature>
<comment type="subcellular location">
    <subcellularLocation>
        <location evidence="1">Membrane</location>
        <topology evidence="1">Multi-pass membrane protein</topology>
    </subcellularLocation>
</comment>
<feature type="binding site" evidence="6">
    <location>
        <position position="369"/>
    </location>
    <ligand>
        <name>Zn(2+)</name>
        <dbReference type="ChEBI" id="CHEBI:29105"/>
    </ligand>
</feature>
<evidence type="ECO:0000256" key="5">
    <source>
        <dbReference type="ARBA" id="ARBA00023136"/>
    </source>
</evidence>